<dbReference type="AlphaFoldDB" id="F3Z2V5"/>
<protein>
    <submittedName>
        <fullName evidence="1">Uncharacterized protein</fullName>
    </submittedName>
</protein>
<dbReference type="Proteomes" id="UP000007844">
    <property type="component" value="Chromosome"/>
</dbReference>
<reference evidence="1 2" key="1">
    <citation type="journal article" date="2011" name="J. Bacteriol.">
        <title>Genome sequence of the mercury-methylating and pleomorphic Desulfovibrio africanus Strain Walvis Bay.</title>
        <authorList>
            <person name="Brown S.D."/>
            <person name="Wall J.D."/>
            <person name="Kucken A.M."/>
            <person name="Gilmour C.C."/>
            <person name="Podar M."/>
            <person name="Brandt C.C."/>
            <person name="Teshima H."/>
            <person name="Detter J.C."/>
            <person name="Han C.S."/>
            <person name="Land M.L."/>
            <person name="Lucas S."/>
            <person name="Han J."/>
            <person name="Pennacchio L."/>
            <person name="Nolan M."/>
            <person name="Pitluck S."/>
            <person name="Woyke T."/>
            <person name="Goodwin L."/>
            <person name="Palumbo A.V."/>
            <person name="Elias D.A."/>
        </authorList>
    </citation>
    <scope>NUCLEOTIDE SEQUENCE [LARGE SCALE GENOMIC DNA]</scope>
    <source>
        <strain evidence="1 2">Walvis Bay</strain>
    </source>
</reference>
<keyword evidence="2" id="KW-1185">Reference proteome</keyword>
<evidence type="ECO:0000313" key="2">
    <source>
        <dbReference type="Proteomes" id="UP000007844"/>
    </source>
</evidence>
<dbReference type="STRING" id="690850.Desaf_1943"/>
<gene>
    <name evidence="1" type="ORF">Desaf_1943</name>
</gene>
<evidence type="ECO:0000313" key="1">
    <source>
        <dbReference type="EMBL" id="EGJ50272.1"/>
    </source>
</evidence>
<organism evidence="1 2">
    <name type="scientific">Desulfocurvibacter africanus subsp. africanus str. Walvis Bay</name>
    <dbReference type="NCBI Taxonomy" id="690850"/>
    <lineage>
        <taxon>Bacteria</taxon>
        <taxon>Pseudomonadati</taxon>
        <taxon>Thermodesulfobacteriota</taxon>
        <taxon>Desulfovibrionia</taxon>
        <taxon>Desulfovibrionales</taxon>
        <taxon>Desulfovibrionaceae</taxon>
        <taxon>Desulfocurvibacter</taxon>
    </lineage>
</organism>
<name>F3Z2V5_DESAF</name>
<sequence>MRFTYAPHIVQAEDGALYGCTCCGTRLALGPVILAKDLAAKLRGFLRDHTDCPVRKAAKAELRKIAREMRQAKPRTPRQPKQRERRFSSLNDLLVDTIKQVVSEAEDGRLRIGYLTERYNARAQEHGWQPIRAVQVAARLRRWRLRVSAVEYALQGGKGKCLLIENEQFRRFAGVKE</sequence>
<dbReference type="HOGENOM" id="CLU_1515513_0_0_7"/>
<proteinExistence type="predicted"/>
<dbReference type="RefSeq" id="WP_014260024.1">
    <property type="nucleotide sequence ID" value="NC_016629.1"/>
</dbReference>
<dbReference type="KEGG" id="daf:Desaf_1943"/>
<dbReference type="EMBL" id="CP003221">
    <property type="protein sequence ID" value="EGJ50272.1"/>
    <property type="molecule type" value="Genomic_DNA"/>
</dbReference>
<accession>F3Z2V5</accession>